<comment type="caution">
    <text evidence="1">The sequence shown here is derived from an EMBL/GenBank/DDBJ whole genome shotgun (WGS) entry which is preliminary data.</text>
</comment>
<evidence type="ECO:0000313" key="1">
    <source>
        <dbReference type="EMBL" id="DAD46779.1"/>
    </source>
</evidence>
<proteinExistence type="predicted"/>
<name>A0A822ZU12_NELNU</name>
<dbReference type="EMBL" id="DUZY01000008">
    <property type="protein sequence ID" value="DAD46779.1"/>
    <property type="molecule type" value="Genomic_DNA"/>
</dbReference>
<dbReference type="Proteomes" id="UP000607653">
    <property type="component" value="Unassembled WGS sequence"/>
</dbReference>
<accession>A0A822ZU12</accession>
<reference evidence="1 2" key="1">
    <citation type="journal article" date="2020" name="Mol. Biol. Evol.">
        <title>Distinct Expression and Methylation Patterns for Genes with Different Fates following a Single Whole-Genome Duplication in Flowering Plants.</title>
        <authorList>
            <person name="Shi T."/>
            <person name="Rahmani R.S."/>
            <person name="Gugger P.F."/>
            <person name="Wang M."/>
            <person name="Li H."/>
            <person name="Zhang Y."/>
            <person name="Li Z."/>
            <person name="Wang Q."/>
            <person name="Van de Peer Y."/>
            <person name="Marchal K."/>
            <person name="Chen J."/>
        </authorList>
    </citation>
    <scope>NUCLEOTIDE SEQUENCE [LARGE SCALE GENOMIC DNA]</scope>
    <source>
        <tissue evidence="1">Leaf</tissue>
    </source>
</reference>
<organism evidence="1 2">
    <name type="scientific">Nelumbo nucifera</name>
    <name type="common">Sacred lotus</name>
    <dbReference type="NCBI Taxonomy" id="4432"/>
    <lineage>
        <taxon>Eukaryota</taxon>
        <taxon>Viridiplantae</taxon>
        <taxon>Streptophyta</taxon>
        <taxon>Embryophyta</taxon>
        <taxon>Tracheophyta</taxon>
        <taxon>Spermatophyta</taxon>
        <taxon>Magnoliopsida</taxon>
        <taxon>Proteales</taxon>
        <taxon>Nelumbonaceae</taxon>
        <taxon>Nelumbo</taxon>
    </lineage>
</organism>
<evidence type="ECO:0000313" key="2">
    <source>
        <dbReference type="Proteomes" id="UP000607653"/>
    </source>
</evidence>
<protein>
    <submittedName>
        <fullName evidence="1">Uncharacterized protein</fullName>
    </submittedName>
</protein>
<keyword evidence="2" id="KW-1185">Reference proteome</keyword>
<dbReference type="AlphaFoldDB" id="A0A822ZU12"/>
<sequence length="27" mass="3305">MLQVELFISFPGFYNPKDQFLSLRNHY</sequence>
<gene>
    <name evidence="1" type="ORF">HUJ06_016716</name>
</gene>